<name>A0A1J8PPA0_9AGAM</name>
<gene>
    <name evidence="1" type="ORF">AZE42_07349</name>
</gene>
<organism evidence="1 2">
    <name type="scientific">Rhizopogon vesiculosus</name>
    <dbReference type="NCBI Taxonomy" id="180088"/>
    <lineage>
        <taxon>Eukaryota</taxon>
        <taxon>Fungi</taxon>
        <taxon>Dikarya</taxon>
        <taxon>Basidiomycota</taxon>
        <taxon>Agaricomycotina</taxon>
        <taxon>Agaricomycetes</taxon>
        <taxon>Agaricomycetidae</taxon>
        <taxon>Boletales</taxon>
        <taxon>Suillineae</taxon>
        <taxon>Rhizopogonaceae</taxon>
        <taxon>Rhizopogon</taxon>
    </lineage>
</organism>
<dbReference type="AlphaFoldDB" id="A0A1J8PPA0"/>
<reference evidence="1 2" key="1">
    <citation type="submission" date="2016-03" db="EMBL/GenBank/DDBJ databases">
        <title>Comparative genomics of the ectomycorrhizal sister species Rhizopogon vinicolor and Rhizopogon vesiculosus (Basidiomycota: Boletales) reveals a divergence of the mating type B locus.</title>
        <authorList>
            <person name="Mujic A.B."/>
            <person name="Kuo A."/>
            <person name="Tritt A."/>
            <person name="Lipzen A."/>
            <person name="Chen C."/>
            <person name="Johnson J."/>
            <person name="Sharma A."/>
            <person name="Barry K."/>
            <person name="Grigoriev I.V."/>
            <person name="Spatafora J.W."/>
        </authorList>
    </citation>
    <scope>NUCLEOTIDE SEQUENCE [LARGE SCALE GENOMIC DNA]</scope>
    <source>
        <strain evidence="1 2">AM-OR11-056</strain>
    </source>
</reference>
<keyword evidence="2" id="KW-1185">Reference proteome</keyword>
<dbReference type="EMBL" id="LVVM01005525">
    <property type="protein sequence ID" value="OJA10335.1"/>
    <property type="molecule type" value="Genomic_DNA"/>
</dbReference>
<accession>A0A1J8PPA0</accession>
<sequence length="81" mass="9241">MARFLLDGRNLQSFHDALERFQEKGTAFHLAYDLVDETGRRLEAALIIEPGPMFTQVELAAFALDYIVLTNSINHYVCEHS</sequence>
<dbReference type="OrthoDB" id="2687485at2759"/>
<proteinExistence type="predicted"/>
<dbReference type="Proteomes" id="UP000183567">
    <property type="component" value="Unassembled WGS sequence"/>
</dbReference>
<comment type="caution">
    <text evidence="1">The sequence shown here is derived from an EMBL/GenBank/DDBJ whole genome shotgun (WGS) entry which is preliminary data.</text>
</comment>
<evidence type="ECO:0000313" key="1">
    <source>
        <dbReference type="EMBL" id="OJA10335.1"/>
    </source>
</evidence>
<evidence type="ECO:0000313" key="2">
    <source>
        <dbReference type="Proteomes" id="UP000183567"/>
    </source>
</evidence>
<protein>
    <submittedName>
        <fullName evidence="1">Uncharacterized protein</fullName>
    </submittedName>
</protein>